<protein>
    <submittedName>
        <fullName evidence="1">Uncharacterized protein</fullName>
    </submittedName>
</protein>
<evidence type="ECO:0000313" key="2">
    <source>
        <dbReference type="Proteomes" id="UP000828048"/>
    </source>
</evidence>
<dbReference type="Proteomes" id="UP000828048">
    <property type="component" value="Chromosome 2"/>
</dbReference>
<evidence type="ECO:0000313" key="1">
    <source>
        <dbReference type="EMBL" id="KAH7833862.1"/>
    </source>
</evidence>
<reference evidence="1 2" key="1">
    <citation type="journal article" date="2021" name="Hortic Res">
        <title>High-quality reference genome and annotation aids understanding of berry development for evergreen blueberry (Vaccinium darrowii).</title>
        <authorList>
            <person name="Yu J."/>
            <person name="Hulse-Kemp A.M."/>
            <person name="Babiker E."/>
            <person name="Staton M."/>
        </authorList>
    </citation>
    <scope>NUCLEOTIDE SEQUENCE [LARGE SCALE GENOMIC DNA]</scope>
    <source>
        <strain evidence="2">cv. NJ 8807/NJ 8810</strain>
        <tissue evidence="1">Young leaf</tissue>
    </source>
</reference>
<gene>
    <name evidence="1" type="ORF">Vadar_010527</name>
</gene>
<name>A0ACB7WZE5_9ERIC</name>
<dbReference type="EMBL" id="CM037152">
    <property type="protein sequence ID" value="KAH7833862.1"/>
    <property type="molecule type" value="Genomic_DNA"/>
</dbReference>
<comment type="caution">
    <text evidence="1">The sequence shown here is derived from an EMBL/GenBank/DDBJ whole genome shotgun (WGS) entry which is preliminary data.</text>
</comment>
<accession>A0ACB7WZE5</accession>
<proteinExistence type="predicted"/>
<keyword evidence="2" id="KW-1185">Reference proteome</keyword>
<organism evidence="1 2">
    <name type="scientific">Vaccinium darrowii</name>
    <dbReference type="NCBI Taxonomy" id="229202"/>
    <lineage>
        <taxon>Eukaryota</taxon>
        <taxon>Viridiplantae</taxon>
        <taxon>Streptophyta</taxon>
        <taxon>Embryophyta</taxon>
        <taxon>Tracheophyta</taxon>
        <taxon>Spermatophyta</taxon>
        <taxon>Magnoliopsida</taxon>
        <taxon>eudicotyledons</taxon>
        <taxon>Gunneridae</taxon>
        <taxon>Pentapetalae</taxon>
        <taxon>asterids</taxon>
        <taxon>Ericales</taxon>
        <taxon>Ericaceae</taxon>
        <taxon>Vaccinioideae</taxon>
        <taxon>Vaccinieae</taxon>
        <taxon>Vaccinium</taxon>
    </lineage>
</organism>
<sequence>MKLVTDFPPLASASGSGKSLHGSSSLKNRVASPGVAIEPTRTFVNLIDLLESVTVDNNAHKLFSDLDSPTVRQIKSLNMEILALRKALDAKSKVNKIWVAKAGKGPILVDEPLGVAEGTNASSIQQLDTPLGVTEVANASSIQQCDGSGSSSNVVPVYPDLDNHVSPSKIGSGNRFAILNDVATLDVHSPVPEVLQDFPQSDLGKMESRIFEVPKYVSPKADPVLPINSIGFDPGLNKSGGKVRKWIYENRLSFVGLVETKVSLNNLDVTMKPCLPSHWNFIHNIGHGVVARIVVAWDTSCFTITPVLVDAQCIACKVQLPQSPTCFYISVVYGFNRASDRRSLWSELRTLYGSIGNDAWLMLGDFNSVRTQAERVGSGSFDGLSTLDFNACLEAIDMEDLASKGSWFTWSNRRGGMGFIKSRIDRALVNSKWQDQFPESEAVFQPPMHGNPMDVLSQKLRKLKSLLKDFNKEFYSDIHKRVALAHDELSILQTQCLALPCDVTLHESEKDALLKYTDLVVAEEDFNRQKSRVKWLALGDQNSKFFHKKVKSHVVRSKILSICDENGIRLDEPVAVKAEILGFYKKLLGEKFALKKDTAGVLNSLIPSKVPEDMRAGLIQAVSDDEIKNAMFSIGDYLFLLFGADCHSIVVFQSALDDFYLFSGLKPNLQKSQIFFSGVATGLKRSLLAILPIPEGHLPV</sequence>